<keyword evidence="3" id="KW-1185">Reference proteome</keyword>
<feature type="compositionally biased region" description="Polar residues" evidence="1">
    <location>
        <begin position="978"/>
        <end position="987"/>
    </location>
</feature>
<proteinExistence type="predicted"/>
<protein>
    <submittedName>
        <fullName evidence="2">Uncharacterized protein</fullName>
    </submittedName>
</protein>
<evidence type="ECO:0000313" key="3">
    <source>
        <dbReference type="Proteomes" id="UP001222325"/>
    </source>
</evidence>
<name>A0AAD6XKG2_9AGAR</name>
<sequence length="1044" mass="115340">MAAKEEDPVIPASSNAAGEDVREWTSDRPGDRRVTADKDRKPRQDFVFTTRGNRSEYEMRLCHGRQTLGRFVRLESESAGEEELQSGWNEEQDAVGSVLPLIGRRNSPRTTDGNSSSPEQPDTKSALDELRAERFAVNDPYAIGVTPALVQRRKRELGHQDMRPQASRPRTCPYIACVCTVDGARASNASRFPATARGASGRADAEQRGGWTVEVPRSKSALDSSKIRVRSAFGHTAGNRNGRLKDPRGDYKVAAVKTGSVRRGRTTDVGAHVQLTVLCLSLSSAEAPPAQATTMAAAAAAASRWSSATATRAHADLTSRVDRRGAYDLAARRCEPDRFPRSRMLLTELRAERREGGTSNPHPVLIVLHKEVSTLHAAAQQLGRAFNLARYGARARIPRGRSREIRARRRRVERGKITRSTRRQIHCCAPGLTCSSLGLELERSLPSNTQAKMCDLSDNIRSSVPSKRRQNMRRLRSSTRAYRRRVATGDCQAPRSSSRRTDVPRRVQRRRKREGVREPGEAVQDAPNVEEVDRDLVDEGECFVAQRVTGCERAVRLRGNSLVLDARGAQELPTPPSAHPTKRAVACKNIVRRGLVRACPARRQQGRVQRRGARDRRRSKSRPALVERGGVASARAGRRTCASKGSALPRAARSRRFRSDRVSSQAQDEREDRCAAQLGRSHTARSSPGGRTRKGSGKEIATLQRISYNRCSLEDYIEVLRSKQQEFAALPSSSPSCLQPTSDLLPESAHKRAVEAYSCVRSARLEVLMHRNRINHDAVESDGGGGVKTRQTSVQCYVESISISETLSWWRWEATLQFNGDFHSSLRSTKITVQGDGARFASSAWVLLAPWEALQNAPPSSSPAHRSERCSRSTRKHVCNLALYGVLARLHICDEENQARECSLQNGAGAYITRTSTKRRSRWCTGRLDPELLGTSSRTSAPYGRTNPMSAVSCAVMREGVFARAAFARALFEPRASTGRTAQSAARSTHGGLRRRMESTKVSIEGTRAACGAVLGQQPLGRQRLEQQHKECFERAARLRSDGT</sequence>
<evidence type="ECO:0000313" key="2">
    <source>
        <dbReference type="EMBL" id="KAJ7080911.1"/>
    </source>
</evidence>
<feature type="region of interest" description="Disordered" evidence="1">
    <location>
        <begin position="978"/>
        <end position="999"/>
    </location>
</feature>
<dbReference type="EMBL" id="JARJCN010000052">
    <property type="protein sequence ID" value="KAJ7080911.1"/>
    <property type="molecule type" value="Genomic_DNA"/>
</dbReference>
<feature type="compositionally biased region" description="Basic residues" evidence="1">
    <location>
        <begin position="466"/>
        <end position="486"/>
    </location>
</feature>
<gene>
    <name evidence="2" type="ORF">B0H15DRAFT_803838</name>
</gene>
<feature type="region of interest" description="Disordered" evidence="1">
    <location>
        <begin position="1"/>
        <end position="49"/>
    </location>
</feature>
<feature type="compositionally biased region" description="Basic residues" evidence="1">
    <location>
        <begin position="604"/>
        <end position="621"/>
    </location>
</feature>
<accession>A0AAD6XKG2</accession>
<comment type="caution">
    <text evidence="2">The sequence shown here is derived from an EMBL/GenBank/DDBJ whole genome shotgun (WGS) entry which is preliminary data.</text>
</comment>
<feature type="compositionally biased region" description="Polar residues" evidence="1">
    <location>
        <begin position="108"/>
        <end position="120"/>
    </location>
</feature>
<feature type="region of interest" description="Disordered" evidence="1">
    <location>
        <begin position="458"/>
        <end position="528"/>
    </location>
</feature>
<feature type="compositionally biased region" description="Basic and acidic residues" evidence="1">
    <location>
        <begin position="657"/>
        <end position="674"/>
    </location>
</feature>
<feature type="region of interest" description="Disordered" evidence="1">
    <location>
        <begin position="100"/>
        <end position="126"/>
    </location>
</feature>
<feature type="compositionally biased region" description="Basic and acidic residues" evidence="1">
    <location>
        <begin position="19"/>
        <end position="44"/>
    </location>
</feature>
<feature type="region of interest" description="Disordered" evidence="1">
    <location>
        <begin position="601"/>
        <end position="698"/>
    </location>
</feature>
<organism evidence="2 3">
    <name type="scientific">Mycena belliarum</name>
    <dbReference type="NCBI Taxonomy" id="1033014"/>
    <lineage>
        <taxon>Eukaryota</taxon>
        <taxon>Fungi</taxon>
        <taxon>Dikarya</taxon>
        <taxon>Basidiomycota</taxon>
        <taxon>Agaricomycotina</taxon>
        <taxon>Agaricomycetes</taxon>
        <taxon>Agaricomycetidae</taxon>
        <taxon>Agaricales</taxon>
        <taxon>Marasmiineae</taxon>
        <taxon>Mycenaceae</taxon>
        <taxon>Mycena</taxon>
    </lineage>
</organism>
<dbReference type="AlphaFoldDB" id="A0AAD6XKG2"/>
<dbReference type="Proteomes" id="UP001222325">
    <property type="component" value="Unassembled WGS sequence"/>
</dbReference>
<reference evidence="2" key="1">
    <citation type="submission" date="2023-03" db="EMBL/GenBank/DDBJ databases">
        <title>Massive genome expansion in bonnet fungi (Mycena s.s.) driven by repeated elements and novel gene families across ecological guilds.</title>
        <authorList>
            <consortium name="Lawrence Berkeley National Laboratory"/>
            <person name="Harder C.B."/>
            <person name="Miyauchi S."/>
            <person name="Viragh M."/>
            <person name="Kuo A."/>
            <person name="Thoen E."/>
            <person name="Andreopoulos B."/>
            <person name="Lu D."/>
            <person name="Skrede I."/>
            <person name="Drula E."/>
            <person name="Henrissat B."/>
            <person name="Morin E."/>
            <person name="Kohler A."/>
            <person name="Barry K."/>
            <person name="LaButti K."/>
            <person name="Morin E."/>
            <person name="Salamov A."/>
            <person name="Lipzen A."/>
            <person name="Mereny Z."/>
            <person name="Hegedus B."/>
            <person name="Baldrian P."/>
            <person name="Stursova M."/>
            <person name="Weitz H."/>
            <person name="Taylor A."/>
            <person name="Grigoriev I.V."/>
            <person name="Nagy L.G."/>
            <person name="Martin F."/>
            <person name="Kauserud H."/>
        </authorList>
    </citation>
    <scope>NUCLEOTIDE SEQUENCE</scope>
    <source>
        <strain evidence="2">CBHHK173m</strain>
    </source>
</reference>
<evidence type="ECO:0000256" key="1">
    <source>
        <dbReference type="SAM" id="MobiDB-lite"/>
    </source>
</evidence>